<dbReference type="AlphaFoldDB" id="A0A9W6FVM6"/>
<dbReference type="Proteomes" id="UP001144372">
    <property type="component" value="Unassembled WGS sequence"/>
</dbReference>
<dbReference type="RefSeq" id="WP_281795660.1">
    <property type="nucleotide sequence ID" value="NZ_BSDR01000001.1"/>
</dbReference>
<protein>
    <submittedName>
        <fullName evidence="1">Uncharacterized protein</fullName>
    </submittedName>
</protein>
<accession>A0A9W6FVM6</accession>
<proteinExistence type="predicted"/>
<comment type="caution">
    <text evidence="1">The sequence shown here is derived from an EMBL/GenBank/DDBJ whole genome shotgun (WGS) entry which is preliminary data.</text>
</comment>
<gene>
    <name evidence="1" type="ORF">DAMNIGENAA_30900</name>
</gene>
<evidence type="ECO:0000313" key="1">
    <source>
        <dbReference type="EMBL" id="GLI35657.1"/>
    </source>
</evidence>
<keyword evidence="2" id="KW-1185">Reference proteome</keyword>
<sequence>MKRRILYCGISVVIIAGLLIFAGQALASNYVRGSNSNANVVLDSANNWTIIRSATVTIAADDNENHACVVTASADMDFAGPSDTENQYLFVLTRNKINPATDTGSERRVSLIDNPEVNDPDSKPVSTTRHFTNLRNTNGTGGTGLHTFYLLGRKVSESDSNAAVLDASLSVICVDVR</sequence>
<reference evidence="1" key="1">
    <citation type="submission" date="2022-12" db="EMBL/GenBank/DDBJ databases">
        <title>Reference genome sequencing for broad-spectrum identification of bacterial and archaeal isolates by mass spectrometry.</title>
        <authorList>
            <person name="Sekiguchi Y."/>
            <person name="Tourlousse D.M."/>
        </authorList>
    </citation>
    <scope>NUCLEOTIDE SEQUENCE</scope>
    <source>
        <strain evidence="1">ASRB1</strain>
    </source>
</reference>
<organism evidence="1 2">
    <name type="scientific">Desulforhabdus amnigena</name>
    <dbReference type="NCBI Taxonomy" id="40218"/>
    <lineage>
        <taxon>Bacteria</taxon>
        <taxon>Pseudomonadati</taxon>
        <taxon>Thermodesulfobacteriota</taxon>
        <taxon>Syntrophobacteria</taxon>
        <taxon>Syntrophobacterales</taxon>
        <taxon>Syntrophobacteraceae</taxon>
        <taxon>Desulforhabdus</taxon>
    </lineage>
</organism>
<evidence type="ECO:0000313" key="2">
    <source>
        <dbReference type="Proteomes" id="UP001144372"/>
    </source>
</evidence>
<name>A0A9W6FVM6_9BACT</name>
<dbReference type="EMBL" id="BSDR01000001">
    <property type="protein sequence ID" value="GLI35657.1"/>
    <property type="molecule type" value="Genomic_DNA"/>
</dbReference>